<keyword evidence="2 7" id="KW-0227">DNA damage</keyword>
<feature type="region of interest" description="Disordered" evidence="10">
    <location>
        <begin position="18"/>
        <end position="58"/>
    </location>
</feature>
<keyword evidence="4 7" id="KW-0496">Mitochondrion</keyword>
<dbReference type="Proteomes" id="UP000237144">
    <property type="component" value="Unassembled WGS sequence"/>
</dbReference>
<gene>
    <name evidence="7" type="primary">UNG1</name>
    <name evidence="12" type="ORF">BMF94_4943</name>
</gene>
<dbReference type="OrthoDB" id="10031947at2759"/>
<dbReference type="GO" id="GO:0005739">
    <property type="term" value="C:mitochondrion"/>
    <property type="evidence" value="ECO:0007669"/>
    <property type="project" value="UniProtKB-SubCell"/>
</dbReference>
<evidence type="ECO:0000256" key="5">
    <source>
        <dbReference type="ARBA" id="ARBA00023204"/>
    </source>
</evidence>
<dbReference type="PROSITE" id="PS00130">
    <property type="entry name" value="U_DNA_GLYCOSYLASE"/>
    <property type="match status" value="1"/>
</dbReference>
<keyword evidence="13" id="KW-1185">Reference proteome</keyword>
<comment type="subcellular location">
    <subcellularLocation>
        <location evidence="7">Mitochondrion</location>
    </subcellularLocation>
    <subcellularLocation>
        <location evidence="7">Nucleus</location>
    </subcellularLocation>
</comment>
<evidence type="ECO:0000256" key="4">
    <source>
        <dbReference type="ARBA" id="ARBA00023128"/>
    </source>
</evidence>
<evidence type="ECO:0000256" key="1">
    <source>
        <dbReference type="ARBA" id="ARBA00008184"/>
    </source>
</evidence>
<protein>
    <recommendedName>
        <fullName evidence="7 9">Uracil-DNA glycosylase</fullName>
        <shortName evidence="7">UDG</shortName>
        <ecNumber evidence="7 9">3.2.2.27</ecNumber>
    </recommendedName>
</protein>
<proteinExistence type="inferred from homology"/>
<accession>A0A2S5B5H6</accession>
<dbReference type="NCBIfam" id="TIGR00628">
    <property type="entry name" value="ung"/>
    <property type="match status" value="1"/>
</dbReference>
<evidence type="ECO:0000256" key="3">
    <source>
        <dbReference type="ARBA" id="ARBA00022801"/>
    </source>
</evidence>
<dbReference type="AlphaFoldDB" id="A0A2S5B5H6"/>
<dbReference type="Gene3D" id="3.40.470.10">
    <property type="entry name" value="Uracil-DNA glycosylase-like domain"/>
    <property type="match status" value="1"/>
</dbReference>
<feature type="active site" description="Proton acceptor" evidence="7 8">
    <location>
        <position position="166"/>
    </location>
</feature>
<dbReference type="GO" id="GO:0004844">
    <property type="term" value="F:uracil DNA N-glycosylase activity"/>
    <property type="evidence" value="ECO:0007669"/>
    <property type="project" value="UniProtKB-UniRule"/>
</dbReference>
<feature type="compositionally biased region" description="Low complexity" evidence="10">
    <location>
        <begin position="18"/>
        <end position="30"/>
    </location>
</feature>
<dbReference type="Pfam" id="PF03167">
    <property type="entry name" value="UDG"/>
    <property type="match status" value="1"/>
</dbReference>
<dbReference type="SUPFAM" id="SSF52141">
    <property type="entry name" value="Uracil-DNA glycosylase-like"/>
    <property type="match status" value="1"/>
</dbReference>
<dbReference type="InterPro" id="IPR002043">
    <property type="entry name" value="UDG_fam1"/>
</dbReference>
<dbReference type="SMART" id="SM00986">
    <property type="entry name" value="UDG"/>
    <property type="match status" value="1"/>
</dbReference>
<evidence type="ECO:0000256" key="6">
    <source>
        <dbReference type="ARBA" id="ARBA00023242"/>
    </source>
</evidence>
<dbReference type="PANTHER" id="PTHR11264:SF0">
    <property type="entry name" value="URACIL-DNA GLYCOSYLASE"/>
    <property type="match status" value="1"/>
</dbReference>
<dbReference type="InterPro" id="IPR005122">
    <property type="entry name" value="Uracil-DNA_glycosylase-like"/>
</dbReference>
<evidence type="ECO:0000259" key="11">
    <source>
        <dbReference type="SMART" id="SM00986"/>
    </source>
</evidence>
<dbReference type="SMART" id="SM00987">
    <property type="entry name" value="UreE_C"/>
    <property type="match status" value="1"/>
</dbReference>
<comment type="function">
    <text evidence="7 9">Excises uracil residues from the DNA which can arise as a result of misincorporation of dUMP residues by DNA polymerase or due to deamination of cytosine.</text>
</comment>
<dbReference type="NCBIfam" id="NF003588">
    <property type="entry name" value="PRK05254.1-1"/>
    <property type="match status" value="1"/>
</dbReference>
<evidence type="ECO:0000256" key="10">
    <source>
        <dbReference type="SAM" id="MobiDB-lite"/>
    </source>
</evidence>
<evidence type="ECO:0000313" key="13">
    <source>
        <dbReference type="Proteomes" id="UP000237144"/>
    </source>
</evidence>
<dbReference type="PANTHER" id="PTHR11264">
    <property type="entry name" value="URACIL-DNA GLYCOSYLASE"/>
    <property type="match status" value="1"/>
</dbReference>
<name>A0A2S5B5H6_9BASI</name>
<organism evidence="12 13">
    <name type="scientific">Rhodotorula taiwanensis</name>
    <dbReference type="NCBI Taxonomy" id="741276"/>
    <lineage>
        <taxon>Eukaryota</taxon>
        <taxon>Fungi</taxon>
        <taxon>Dikarya</taxon>
        <taxon>Basidiomycota</taxon>
        <taxon>Pucciniomycotina</taxon>
        <taxon>Microbotryomycetes</taxon>
        <taxon>Sporidiobolales</taxon>
        <taxon>Sporidiobolaceae</taxon>
        <taxon>Rhodotorula</taxon>
    </lineage>
</organism>
<evidence type="ECO:0000256" key="9">
    <source>
        <dbReference type="RuleBase" id="RU003780"/>
    </source>
</evidence>
<dbReference type="FunFam" id="3.40.470.10:FF:000007">
    <property type="entry name" value="Uracil-DNA glycosylase"/>
    <property type="match status" value="1"/>
</dbReference>
<feature type="domain" description="Uracil-DNA glycosylase-like" evidence="11">
    <location>
        <begin position="151"/>
        <end position="330"/>
    </location>
</feature>
<dbReference type="EC" id="3.2.2.27" evidence="7 9"/>
<dbReference type="GO" id="GO:0097510">
    <property type="term" value="P:base-excision repair, AP site formation via deaminated base removal"/>
    <property type="evidence" value="ECO:0007669"/>
    <property type="project" value="TreeGrafter"/>
</dbReference>
<feature type="region of interest" description="Disordered" evidence="10">
    <location>
        <begin position="349"/>
        <end position="371"/>
    </location>
</feature>
<evidence type="ECO:0000256" key="7">
    <source>
        <dbReference type="HAMAP-Rule" id="MF_03166"/>
    </source>
</evidence>
<keyword evidence="3 7" id="KW-0378">Hydrolase</keyword>
<dbReference type="STRING" id="741276.A0A2S5B5H6"/>
<dbReference type="NCBIfam" id="NF003592">
    <property type="entry name" value="PRK05254.1-5"/>
    <property type="match status" value="1"/>
</dbReference>
<evidence type="ECO:0000256" key="8">
    <source>
        <dbReference type="PROSITE-ProRule" id="PRU10072"/>
    </source>
</evidence>
<dbReference type="CDD" id="cd10027">
    <property type="entry name" value="UDG-F1-like"/>
    <property type="match status" value="1"/>
</dbReference>
<reference evidence="12 13" key="1">
    <citation type="journal article" date="2018" name="Front. Microbiol.">
        <title>Prospects for Fungal Bioremediation of Acidic Radioactive Waste Sites: Characterization and Genome Sequence of Rhodotorula taiwanensis MD1149.</title>
        <authorList>
            <person name="Tkavc R."/>
            <person name="Matrosova V.Y."/>
            <person name="Grichenko O.E."/>
            <person name="Gostincar C."/>
            <person name="Volpe R.P."/>
            <person name="Klimenkova P."/>
            <person name="Gaidamakova E.K."/>
            <person name="Zhou C.E."/>
            <person name="Stewart B.J."/>
            <person name="Lyman M.G."/>
            <person name="Malfatti S.A."/>
            <person name="Rubinfeld B."/>
            <person name="Courtot M."/>
            <person name="Singh J."/>
            <person name="Dalgard C.L."/>
            <person name="Hamilton T."/>
            <person name="Frey K.G."/>
            <person name="Gunde-Cimerman N."/>
            <person name="Dugan L."/>
            <person name="Daly M.J."/>
        </authorList>
    </citation>
    <scope>NUCLEOTIDE SEQUENCE [LARGE SCALE GENOMIC DNA]</scope>
    <source>
        <strain evidence="12 13">MD1149</strain>
    </source>
</reference>
<sequence>MAKRQLGLVEAFKNAGGTAAAAASATVAPPAKRPRLSTRSASPAAADPTKGADASDISSNNAQGATLFSAATWRASLSSTAPTPSESDLLALEAHSLDPSWLEHLQDELRKPYFLDLKRFLWSEGLRGTHDRVAGKLKVFPPARDVYAWSRYTPLRDVKVVILGQDPYHDDGQAHGLCFSVRPGVKVPPSLRNIYKEIKEEYPDFEVPKHGNLTSLARSGVLLLNTSLTVSPHKAGSHSNKGWETFTDKVIDLVDRYGGHRPEEGGGRDGEGEETGKGVVVLAWGAWAAKRVAKMDKKKHLILTSAHPSPLSARRGFFGNGHFRKANEWLMQKYGPEVKIDWTTLEPEAEEAALPEEPLVAGTTDDASREA</sequence>
<evidence type="ECO:0000313" key="12">
    <source>
        <dbReference type="EMBL" id="POY72028.1"/>
    </source>
</evidence>
<dbReference type="GO" id="GO:0005634">
    <property type="term" value="C:nucleus"/>
    <property type="evidence" value="ECO:0007669"/>
    <property type="project" value="UniProtKB-SubCell"/>
</dbReference>
<dbReference type="EMBL" id="PJQD01000061">
    <property type="protein sequence ID" value="POY72028.1"/>
    <property type="molecule type" value="Genomic_DNA"/>
</dbReference>
<comment type="caution">
    <text evidence="12">The sequence shown here is derived from an EMBL/GenBank/DDBJ whole genome shotgun (WGS) entry which is preliminary data.</text>
</comment>
<comment type="catalytic activity">
    <reaction evidence="7 9">
        <text>Hydrolyzes single-stranded DNA or mismatched double-stranded DNA and polynucleotides, releasing free uracil.</text>
        <dbReference type="EC" id="3.2.2.27"/>
    </reaction>
</comment>
<dbReference type="InterPro" id="IPR018085">
    <property type="entry name" value="Ura-DNA_Glyclase_AS"/>
</dbReference>
<comment type="similarity">
    <text evidence="1 7 9">Belongs to the uracil-DNA glycosylase (UDG) superfamily. UNG family.</text>
</comment>
<keyword evidence="5 7" id="KW-0234">DNA repair</keyword>
<keyword evidence="6 7" id="KW-0539">Nucleus</keyword>
<dbReference type="HAMAP" id="MF_00148">
    <property type="entry name" value="UDG"/>
    <property type="match status" value="1"/>
</dbReference>
<evidence type="ECO:0000256" key="2">
    <source>
        <dbReference type="ARBA" id="ARBA00022763"/>
    </source>
</evidence>
<dbReference type="InterPro" id="IPR036895">
    <property type="entry name" value="Uracil-DNA_glycosylase-like_sf"/>
</dbReference>